<dbReference type="InterPro" id="IPR025669">
    <property type="entry name" value="AAA_dom"/>
</dbReference>
<dbReference type="FunFam" id="3.40.50.300:FF:000285">
    <property type="entry name" value="Sporulation initiation inhibitor Soj"/>
    <property type="match status" value="1"/>
</dbReference>
<protein>
    <submittedName>
        <fullName evidence="2">Chromosome partitioning protein transcriptional regulator</fullName>
    </submittedName>
</protein>
<reference evidence="2" key="1">
    <citation type="submission" date="2009-10" db="EMBL/GenBank/DDBJ databases">
        <title>Diversity of trophic interactions inside an arsenic-rich microbial ecosystem.</title>
        <authorList>
            <person name="Bertin P.N."/>
            <person name="Heinrich-Salmeron A."/>
            <person name="Pelletier E."/>
            <person name="Goulhen-Chollet F."/>
            <person name="Arsene-Ploetze F."/>
            <person name="Gallien S."/>
            <person name="Calteau A."/>
            <person name="Vallenet D."/>
            <person name="Casiot C."/>
            <person name="Chane-Woon-Ming B."/>
            <person name="Giloteaux L."/>
            <person name="Barakat M."/>
            <person name="Bonnefoy V."/>
            <person name="Bruneel O."/>
            <person name="Chandler M."/>
            <person name="Cleiss J."/>
            <person name="Duran R."/>
            <person name="Elbaz-Poulichet F."/>
            <person name="Fonknechten N."/>
            <person name="Lauga B."/>
            <person name="Mornico D."/>
            <person name="Ortet P."/>
            <person name="Schaeffer C."/>
            <person name="Siguier P."/>
            <person name="Alexander Thil Smith A."/>
            <person name="Van Dorsselaer A."/>
            <person name="Weissenbach J."/>
            <person name="Medigue C."/>
            <person name="Le Paslier D."/>
        </authorList>
    </citation>
    <scope>NUCLEOTIDE SEQUENCE</scope>
</reference>
<name>E6PGJ6_9ZZZZ</name>
<dbReference type="PANTHER" id="PTHR13696:SF52">
    <property type="entry name" value="PARA FAMILY PROTEIN CT_582"/>
    <property type="match status" value="1"/>
</dbReference>
<dbReference type="InterPro" id="IPR027417">
    <property type="entry name" value="P-loop_NTPase"/>
</dbReference>
<accession>E6PGJ6</accession>
<dbReference type="PRINTS" id="PR00091">
    <property type="entry name" value="NITROGNASEII"/>
</dbReference>
<dbReference type="SUPFAM" id="SSF52540">
    <property type="entry name" value="P-loop containing nucleoside triphosphate hydrolases"/>
    <property type="match status" value="1"/>
</dbReference>
<feature type="domain" description="AAA" evidence="1">
    <location>
        <begin position="28"/>
        <end position="202"/>
    </location>
</feature>
<dbReference type="EMBL" id="CABL01000011">
    <property type="protein sequence ID" value="CBH75584.1"/>
    <property type="molecule type" value="Genomic_DNA"/>
</dbReference>
<proteinExistence type="predicted"/>
<organism evidence="2">
    <name type="scientific">mine drainage metagenome</name>
    <dbReference type="NCBI Taxonomy" id="410659"/>
    <lineage>
        <taxon>unclassified sequences</taxon>
        <taxon>metagenomes</taxon>
        <taxon>ecological metagenomes</taxon>
    </lineage>
</organism>
<evidence type="ECO:0000313" key="2">
    <source>
        <dbReference type="EMBL" id="CBH75584.1"/>
    </source>
</evidence>
<gene>
    <name evidence="2" type="primary">parA</name>
    <name evidence="2" type="ORF">CARN1_2654</name>
</gene>
<dbReference type="InterPro" id="IPR050678">
    <property type="entry name" value="DNA_Partitioning_ATPase"/>
</dbReference>
<dbReference type="Gene3D" id="3.40.50.300">
    <property type="entry name" value="P-loop containing nucleotide triphosphate hydrolases"/>
    <property type="match status" value="1"/>
</dbReference>
<evidence type="ECO:0000259" key="1">
    <source>
        <dbReference type="Pfam" id="PF13614"/>
    </source>
</evidence>
<dbReference type="AlphaFoldDB" id="E6PGJ6"/>
<dbReference type="Pfam" id="PF13614">
    <property type="entry name" value="AAA_31"/>
    <property type="match status" value="1"/>
</dbReference>
<dbReference type="CDD" id="cd02042">
    <property type="entry name" value="ParAB_family"/>
    <property type="match status" value="1"/>
</dbReference>
<comment type="caution">
    <text evidence="2">The sequence shown here is derived from an EMBL/GenBank/DDBJ whole genome shotgun (WGS) entry which is preliminary data.</text>
</comment>
<dbReference type="PANTHER" id="PTHR13696">
    <property type="entry name" value="P-LOOP CONTAINING NUCLEOSIDE TRIPHOSPHATE HYDROLASE"/>
    <property type="match status" value="1"/>
</dbReference>
<sequence length="282" mass="30463">MGSISHRRSPRATANVSRETFKESVLTRIIALVNQKGGVGKSTTAVNLGAALALEGQRVLVIDCDPQGNTTTGFGIEKSKLRADTYSVLLGDTRIDDALVPTDIEHLELLPATLNLAGAEIELVSALSRETRLRAALQPVASRYDYVLIDCPPSLGLLTINALTAAEEIVIPVQAEFYALEGLTQLTAVVHKVREALNPSLHVSGVLVTMFDGRTRLASEVIDELEKYFPEQMYKTQIPRNIRLSEAPSYGQPAILFDIKSRGAQAYIALAQEIGVRAKAGA</sequence>